<dbReference type="Proteomes" id="UP001162156">
    <property type="component" value="Unassembled WGS sequence"/>
</dbReference>
<protein>
    <submittedName>
        <fullName evidence="2">Uncharacterized protein</fullName>
    </submittedName>
</protein>
<organism evidence="2 3">
    <name type="scientific">Rhamnusium bicolor</name>
    <dbReference type="NCBI Taxonomy" id="1586634"/>
    <lineage>
        <taxon>Eukaryota</taxon>
        <taxon>Metazoa</taxon>
        <taxon>Ecdysozoa</taxon>
        <taxon>Arthropoda</taxon>
        <taxon>Hexapoda</taxon>
        <taxon>Insecta</taxon>
        <taxon>Pterygota</taxon>
        <taxon>Neoptera</taxon>
        <taxon>Endopterygota</taxon>
        <taxon>Coleoptera</taxon>
        <taxon>Polyphaga</taxon>
        <taxon>Cucujiformia</taxon>
        <taxon>Chrysomeloidea</taxon>
        <taxon>Cerambycidae</taxon>
        <taxon>Lepturinae</taxon>
        <taxon>Rhagiini</taxon>
        <taxon>Rhamnusium</taxon>
    </lineage>
</organism>
<evidence type="ECO:0000313" key="2">
    <source>
        <dbReference type="EMBL" id="KAJ8966410.1"/>
    </source>
</evidence>
<evidence type="ECO:0000313" key="3">
    <source>
        <dbReference type="Proteomes" id="UP001162156"/>
    </source>
</evidence>
<feature type="compositionally biased region" description="Basic and acidic residues" evidence="1">
    <location>
        <begin position="191"/>
        <end position="225"/>
    </location>
</feature>
<dbReference type="AlphaFoldDB" id="A0AAV8ZLI8"/>
<feature type="region of interest" description="Disordered" evidence="1">
    <location>
        <begin position="191"/>
        <end position="236"/>
    </location>
</feature>
<name>A0AAV8ZLI8_9CUCU</name>
<keyword evidence="3" id="KW-1185">Reference proteome</keyword>
<proteinExistence type="predicted"/>
<reference evidence="2" key="1">
    <citation type="journal article" date="2023" name="Insect Mol. Biol.">
        <title>Genome sequencing provides insights into the evolution of gene families encoding plant cell wall-degrading enzymes in longhorned beetles.</title>
        <authorList>
            <person name="Shin N.R."/>
            <person name="Okamura Y."/>
            <person name="Kirsch R."/>
            <person name="Pauchet Y."/>
        </authorList>
    </citation>
    <scope>NUCLEOTIDE SEQUENCE</scope>
    <source>
        <strain evidence="2">RBIC_L_NR</strain>
    </source>
</reference>
<dbReference type="EMBL" id="JANEYF010001013">
    <property type="protein sequence ID" value="KAJ8966410.1"/>
    <property type="molecule type" value="Genomic_DNA"/>
</dbReference>
<evidence type="ECO:0000256" key="1">
    <source>
        <dbReference type="SAM" id="MobiDB-lite"/>
    </source>
</evidence>
<comment type="caution">
    <text evidence="2">The sequence shown here is derived from an EMBL/GenBank/DDBJ whole genome shotgun (WGS) entry which is preliminary data.</text>
</comment>
<sequence length="272" mass="31153">MVVLINPEDDINLAIINIEEEQAEVSKSNPILDLDGDNIEFGVSFSQSENISNANSDKESKNISLQNEEIKNYESKDIYDSTNAIKVTEKYDKQPDPTVPSYSDSERNIMETVKESQYQRIIEEIIEKNGREPLAEKNISEDNISDKDKRNIINFKDHLFWPAPINSKGKRENKEKLPSAISSASYRKYLEEKENKQRGEAEEKRKRKEARQLKAEEKKCADQAKKKVKIKHQTDETAECSKKQKCASCLEELDSDAEGDDLKNVGCDKCVR</sequence>
<gene>
    <name evidence="2" type="ORF">NQ314_003540</name>
</gene>
<accession>A0AAV8ZLI8</accession>